<evidence type="ECO:0000313" key="3">
    <source>
        <dbReference type="Proteomes" id="UP000238362"/>
    </source>
</evidence>
<dbReference type="AlphaFoldDB" id="A0A2T0LVT7"/>
<keyword evidence="1" id="KW-0812">Transmembrane</keyword>
<accession>A0A2T0LVT7</accession>
<feature type="transmembrane region" description="Helical" evidence="1">
    <location>
        <begin position="59"/>
        <end position="80"/>
    </location>
</feature>
<keyword evidence="1" id="KW-0472">Membrane</keyword>
<keyword evidence="3" id="KW-1185">Reference proteome</keyword>
<organism evidence="2 3">
    <name type="scientific">Prauserella shujinwangii</name>
    <dbReference type="NCBI Taxonomy" id="1453103"/>
    <lineage>
        <taxon>Bacteria</taxon>
        <taxon>Bacillati</taxon>
        <taxon>Actinomycetota</taxon>
        <taxon>Actinomycetes</taxon>
        <taxon>Pseudonocardiales</taxon>
        <taxon>Pseudonocardiaceae</taxon>
        <taxon>Prauserella</taxon>
    </lineage>
</organism>
<dbReference type="Proteomes" id="UP000238362">
    <property type="component" value="Unassembled WGS sequence"/>
</dbReference>
<gene>
    <name evidence="2" type="ORF">B0I33_105512</name>
</gene>
<proteinExistence type="predicted"/>
<dbReference type="EMBL" id="PVNH01000005">
    <property type="protein sequence ID" value="PRX47928.1"/>
    <property type="molecule type" value="Genomic_DNA"/>
</dbReference>
<sequence>MLACIGPFVFRRRRTTPPGVTAVGYARAQVPLLVVFAVVTLIEALLFLLLDLGPVVDTILVVLPGYSLLFTVGMLAATVVRASAVRVEGGELVLKPLFETNLVVRLRHPAPVSRPLGRTAAVSILRCYADEPDILLTAVR</sequence>
<keyword evidence="1" id="KW-1133">Transmembrane helix</keyword>
<evidence type="ECO:0000256" key="1">
    <source>
        <dbReference type="SAM" id="Phobius"/>
    </source>
</evidence>
<reference evidence="2 3" key="1">
    <citation type="submission" date="2018-03" db="EMBL/GenBank/DDBJ databases">
        <title>Genomic Encyclopedia of Type Strains, Phase III (KMG-III): the genomes of soil and plant-associated and newly described type strains.</title>
        <authorList>
            <person name="Whitman W."/>
        </authorList>
    </citation>
    <scope>NUCLEOTIDE SEQUENCE [LARGE SCALE GENOMIC DNA]</scope>
    <source>
        <strain evidence="2 3">CGMCC 4.7125</strain>
    </source>
</reference>
<comment type="caution">
    <text evidence="2">The sequence shown here is derived from an EMBL/GenBank/DDBJ whole genome shotgun (WGS) entry which is preliminary data.</text>
</comment>
<feature type="transmembrane region" description="Helical" evidence="1">
    <location>
        <begin position="32"/>
        <end position="53"/>
    </location>
</feature>
<evidence type="ECO:0000313" key="2">
    <source>
        <dbReference type="EMBL" id="PRX47928.1"/>
    </source>
</evidence>
<name>A0A2T0LVT7_9PSEU</name>
<protein>
    <submittedName>
        <fullName evidence="2">Uncharacterized protein</fullName>
    </submittedName>
</protein>